<keyword evidence="1" id="KW-0812">Transmembrane</keyword>
<protein>
    <submittedName>
        <fullName evidence="2">Uncharacterized protein</fullName>
    </submittedName>
</protein>
<proteinExistence type="predicted"/>
<reference evidence="2 3" key="1">
    <citation type="submission" date="2020-08" db="EMBL/GenBank/DDBJ databases">
        <title>Genomic Encyclopedia of Type Strains, Phase IV (KMG-IV): sequencing the most valuable type-strain genomes for metagenomic binning, comparative biology and taxonomic classification.</title>
        <authorList>
            <person name="Goeker M."/>
        </authorList>
    </citation>
    <scope>NUCLEOTIDE SEQUENCE [LARGE SCALE GENOMIC DNA]</scope>
    <source>
        <strain evidence="2 3">DSM 22368</strain>
    </source>
</reference>
<dbReference type="EMBL" id="JACHHT010000001">
    <property type="protein sequence ID" value="MBB6520757.1"/>
    <property type="molecule type" value="Genomic_DNA"/>
</dbReference>
<keyword evidence="1" id="KW-1133">Transmembrane helix</keyword>
<feature type="transmembrane region" description="Helical" evidence="1">
    <location>
        <begin position="48"/>
        <end position="65"/>
    </location>
</feature>
<gene>
    <name evidence="2" type="ORF">HNR48_001035</name>
</gene>
<dbReference type="InParanoid" id="A0A7X0MXC4"/>
<keyword evidence="1" id="KW-0472">Membrane</keyword>
<name>A0A7X0MXC4_9GAMM</name>
<dbReference type="AlphaFoldDB" id="A0A7X0MXC4"/>
<evidence type="ECO:0000313" key="3">
    <source>
        <dbReference type="Proteomes" id="UP000528457"/>
    </source>
</evidence>
<feature type="transmembrane region" description="Helical" evidence="1">
    <location>
        <begin position="77"/>
        <end position="98"/>
    </location>
</feature>
<comment type="caution">
    <text evidence="2">The sequence shown here is derived from an EMBL/GenBank/DDBJ whole genome shotgun (WGS) entry which is preliminary data.</text>
</comment>
<dbReference type="RefSeq" id="WP_166850320.1">
    <property type="nucleotide sequence ID" value="NZ_JAAQPJ010000024.1"/>
</dbReference>
<dbReference type="Proteomes" id="UP000528457">
    <property type="component" value="Unassembled WGS sequence"/>
</dbReference>
<evidence type="ECO:0000313" key="2">
    <source>
        <dbReference type="EMBL" id="MBB6520757.1"/>
    </source>
</evidence>
<organism evidence="2 3">
    <name type="scientific">Pseudoteredinibacter isoporae</name>
    <dbReference type="NCBI Taxonomy" id="570281"/>
    <lineage>
        <taxon>Bacteria</taxon>
        <taxon>Pseudomonadati</taxon>
        <taxon>Pseudomonadota</taxon>
        <taxon>Gammaproteobacteria</taxon>
        <taxon>Cellvibrionales</taxon>
        <taxon>Cellvibrionaceae</taxon>
        <taxon>Pseudoteredinibacter</taxon>
    </lineage>
</organism>
<keyword evidence="3" id="KW-1185">Reference proteome</keyword>
<accession>A0A7X0MXC4</accession>
<evidence type="ECO:0000256" key="1">
    <source>
        <dbReference type="SAM" id="Phobius"/>
    </source>
</evidence>
<sequence>MNNKEKYIHLFISACFLALGVVIASKSTVSFYDLKYGRDLVFSGTSKYILALSVLSCALGFFGNFKELNRDYEILNAENPFIFSFIASFIFLLLAYAIENGTFQ</sequence>